<reference evidence="1" key="1">
    <citation type="submission" date="2020-02" db="EMBL/GenBank/DDBJ databases">
        <authorList>
            <person name="Meier V. D."/>
        </authorList>
    </citation>
    <scope>NUCLEOTIDE SEQUENCE</scope>
    <source>
        <strain evidence="1">AVDCRST_MAG17</strain>
    </source>
</reference>
<accession>A0A6J4SJY6</accession>
<gene>
    <name evidence="1" type="ORF">AVDCRST_MAG17-1186</name>
</gene>
<sequence>MAERSEGRSELWRGGRRGAGWALGFVSVVGLGSILSRGGEPAAKAAMKAGLRGRQVGAEVMERVQDLYAEAQHEYTAETLTREEA</sequence>
<protein>
    <submittedName>
        <fullName evidence="1">Uncharacterized protein</fullName>
    </submittedName>
</protein>
<name>A0A6J4SJY6_9ACTN</name>
<evidence type="ECO:0000313" key="1">
    <source>
        <dbReference type="EMBL" id="CAA9498004.1"/>
    </source>
</evidence>
<proteinExistence type="predicted"/>
<dbReference type="AlphaFoldDB" id="A0A6J4SJY6"/>
<organism evidence="1">
    <name type="scientific">uncultured Solirubrobacterales bacterium</name>
    <dbReference type="NCBI Taxonomy" id="768556"/>
    <lineage>
        <taxon>Bacteria</taxon>
        <taxon>Bacillati</taxon>
        <taxon>Actinomycetota</taxon>
        <taxon>Thermoleophilia</taxon>
        <taxon>Solirubrobacterales</taxon>
        <taxon>environmental samples</taxon>
    </lineage>
</organism>
<dbReference type="EMBL" id="CADCVV010000082">
    <property type="protein sequence ID" value="CAA9498004.1"/>
    <property type="molecule type" value="Genomic_DNA"/>
</dbReference>